<dbReference type="EMBL" id="LR796187">
    <property type="protein sequence ID" value="CAB4124988.1"/>
    <property type="molecule type" value="Genomic_DNA"/>
</dbReference>
<dbReference type="Pfam" id="PF07012">
    <property type="entry name" value="Curlin_rpt"/>
    <property type="match status" value="1"/>
</dbReference>
<organism evidence="2">
    <name type="scientific">uncultured Caudovirales phage</name>
    <dbReference type="NCBI Taxonomy" id="2100421"/>
    <lineage>
        <taxon>Viruses</taxon>
        <taxon>Duplodnaviria</taxon>
        <taxon>Heunggongvirae</taxon>
        <taxon>Uroviricota</taxon>
        <taxon>Caudoviricetes</taxon>
        <taxon>Peduoviridae</taxon>
        <taxon>Maltschvirus</taxon>
        <taxon>Maltschvirus maltsch</taxon>
    </lineage>
</organism>
<gene>
    <name evidence="3" type="ORF">UFOVP181_128</name>
    <name evidence="2" type="ORF">UFOVP57_34</name>
</gene>
<accession>A0A6J5KRD2</accession>
<keyword evidence="1" id="KW-0732">Signal</keyword>
<dbReference type="GO" id="GO:0007155">
    <property type="term" value="P:cell adhesion"/>
    <property type="evidence" value="ECO:0007669"/>
    <property type="project" value="InterPro"/>
</dbReference>
<name>A0A6J5KRD2_9CAUD</name>
<reference evidence="2" key="1">
    <citation type="submission" date="2020-04" db="EMBL/GenBank/DDBJ databases">
        <authorList>
            <person name="Chiriac C."/>
            <person name="Salcher M."/>
            <person name="Ghai R."/>
            <person name="Kavagutti S V."/>
        </authorList>
    </citation>
    <scope>NUCLEOTIDE SEQUENCE</scope>
</reference>
<evidence type="ECO:0000313" key="3">
    <source>
        <dbReference type="EMBL" id="CAB5208715.1"/>
    </source>
</evidence>
<evidence type="ECO:0008006" key="4">
    <source>
        <dbReference type="Google" id="ProtNLM"/>
    </source>
</evidence>
<protein>
    <recommendedName>
        <fullName evidence="4">Curlin associated</fullName>
    </recommendedName>
</protein>
<dbReference type="InterPro" id="IPR009742">
    <property type="entry name" value="Curlin_rpt"/>
</dbReference>
<evidence type="ECO:0000256" key="1">
    <source>
        <dbReference type="ARBA" id="ARBA00022729"/>
    </source>
</evidence>
<proteinExistence type="predicted"/>
<evidence type="ECO:0000313" key="2">
    <source>
        <dbReference type="EMBL" id="CAB4124988.1"/>
    </source>
</evidence>
<sequence length="298" mass="29990">MKLKITTILTLALLPVLGFTADNSIYMDQSGANATISITQDGYGNVVKGIASGNTTAATIYGINNQVTVNQVGMNNTLSLGIQTTTGGTTLLPDGTSVSVPTVNYSVTGNNATAIINSNNLNTGASKSNYIDIQQTGNYANANINVLGNNNAIKAVTDGGDYNSVVATVKGNNNIDNVKLSGDSNSVTINQGTALLGSNNNTIGIDVNGASNTYGITQTGGTNGNSVSVTGYATATSYGSSNSVTVTQGGANDNSLVLGLTGSSNTIGVTQTATSGNNVANLKVNGSSSTITVNQNNH</sequence>
<dbReference type="EMBL" id="LR798231">
    <property type="protein sequence ID" value="CAB5208715.1"/>
    <property type="molecule type" value="Genomic_DNA"/>
</dbReference>